<gene>
    <name evidence="1" type="ORF">SPSK_07985</name>
</gene>
<reference evidence="1 2" key="2">
    <citation type="journal article" date="2015" name="Eukaryot. Cell">
        <title>Asexual propagation of a virulent clone complex in a human and feline outbreak of sporotrichosis.</title>
        <authorList>
            <person name="Teixeira Mde M."/>
            <person name="Rodrigues A.M."/>
            <person name="Tsui C.K."/>
            <person name="de Almeida L.G."/>
            <person name="Van Diepeningen A.D."/>
            <person name="van den Ende B.G."/>
            <person name="Fernandes G.F."/>
            <person name="Kano R."/>
            <person name="Hamelin R.C."/>
            <person name="Lopes-Bezerra L.M."/>
            <person name="Vasconcelos A.T."/>
            <person name="de Hoog S."/>
            <person name="de Camargo Z.P."/>
            <person name="Felipe M.S."/>
        </authorList>
    </citation>
    <scope>NUCLEOTIDE SEQUENCE [LARGE SCALE GENOMIC DNA]</scope>
    <source>
        <strain evidence="1 2">1099-18</strain>
    </source>
</reference>
<name>A0A0F2ML40_SPOSC</name>
<dbReference type="VEuPathDB" id="FungiDB:SPSK_07985"/>
<dbReference type="AlphaFoldDB" id="A0A0F2ML40"/>
<protein>
    <submittedName>
        <fullName evidence="1">Uncharacterized protein</fullName>
    </submittedName>
</protein>
<comment type="caution">
    <text evidence="1">The sequence shown here is derived from an EMBL/GenBank/DDBJ whole genome shotgun (WGS) entry which is preliminary data.</text>
</comment>
<dbReference type="Proteomes" id="UP000033710">
    <property type="component" value="Unassembled WGS sequence"/>
</dbReference>
<evidence type="ECO:0000313" key="1">
    <source>
        <dbReference type="EMBL" id="KJR88906.1"/>
    </source>
</evidence>
<dbReference type="EMBL" id="AXCR01000004">
    <property type="protein sequence ID" value="KJR88906.1"/>
    <property type="molecule type" value="Genomic_DNA"/>
</dbReference>
<evidence type="ECO:0000313" key="2">
    <source>
        <dbReference type="Proteomes" id="UP000033710"/>
    </source>
</evidence>
<dbReference type="RefSeq" id="XP_016591582.1">
    <property type="nucleotide sequence ID" value="XM_016734637.1"/>
</dbReference>
<dbReference type="KEGG" id="ssck:SPSK_07985"/>
<reference evidence="1 2" key="1">
    <citation type="journal article" date="2014" name="BMC Genomics">
        <title>Comparative genomics of the major fungal agents of human and animal Sporotrichosis: Sporothrix schenckii and Sporothrix brasiliensis.</title>
        <authorList>
            <person name="Teixeira M.M."/>
            <person name="de Almeida L.G."/>
            <person name="Kubitschek-Barreira P."/>
            <person name="Alves F.L."/>
            <person name="Kioshima E.S."/>
            <person name="Abadio A.K."/>
            <person name="Fernandes L."/>
            <person name="Derengowski L.S."/>
            <person name="Ferreira K.S."/>
            <person name="Souza R.C."/>
            <person name="Ruiz J.C."/>
            <person name="de Andrade N.C."/>
            <person name="Paes H.C."/>
            <person name="Nicola A.M."/>
            <person name="Albuquerque P."/>
            <person name="Gerber A.L."/>
            <person name="Martins V.P."/>
            <person name="Peconick L.D."/>
            <person name="Neto A.V."/>
            <person name="Chaucanez C.B."/>
            <person name="Silva P.A."/>
            <person name="Cunha O.L."/>
            <person name="de Oliveira F.F."/>
            <person name="dos Santos T.C."/>
            <person name="Barros A.L."/>
            <person name="Soares M.A."/>
            <person name="de Oliveira L.M."/>
            <person name="Marini M.M."/>
            <person name="Villalobos-Duno H."/>
            <person name="Cunha M.M."/>
            <person name="de Hoog S."/>
            <person name="da Silveira J.F."/>
            <person name="Henrissat B."/>
            <person name="Nino-Vega G.A."/>
            <person name="Cisalpino P.S."/>
            <person name="Mora-Montes H.M."/>
            <person name="Almeida S.R."/>
            <person name="Stajich J.E."/>
            <person name="Lopes-Bezerra L.M."/>
            <person name="Vasconcelos A.T."/>
            <person name="Felipe M.S."/>
        </authorList>
    </citation>
    <scope>NUCLEOTIDE SEQUENCE [LARGE SCALE GENOMIC DNA]</scope>
    <source>
        <strain evidence="1 2">1099-18</strain>
    </source>
</reference>
<accession>A0A0F2ML40</accession>
<proteinExistence type="predicted"/>
<organism evidence="1 2">
    <name type="scientific">Sporothrix schenckii 1099-18</name>
    <dbReference type="NCBI Taxonomy" id="1397361"/>
    <lineage>
        <taxon>Eukaryota</taxon>
        <taxon>Fungi</taxon>
        <taxon>Dikarya</taxon>
        <taxon>Ascomycota</taxon>
        <taxon>Pezizomycotina</taxon>
        <taxon>Sordariomycetes</taxon>
        <taxon>Sordariomycetidae</taxon>
        <taxon>Ophiostomatales</taxon>
        <taxon>Ophiostomataceae</taxon>
        <taxon>Sporothrix</taxon>
    </lineage>
</organism>
<dbReference type="GeneID" id="27669914"/>
<sequence length="214" mass="23351">MSAVLTGAAQTRFCDGQGPLAGCLPFGKSRRTIGQNKKERRAWCDTSTVSSNAEDERIGAWVVQVLLREWPGRADSRNKRHLQTPPMFSIKLQVNTMSTQHRQRPGQASKRQTGNGNLAVACAPQGGILPEAPLQNRRVPGDCAAAIGQVFETTPKSTNEAAQIAQQCPVRAKTVARNHPTQAPPGMQSRSPPFQIWHWQAVGTQRHWVASSVS</sequence>